<gene>
    <name evidence="1" type="ORF">POL67_52305</name>
</gene>
<name>A0ABT5F7R3_9BACT</name>
<protein>
    <recommendedName>
        <fullName evidence="3">GIY-YIG nuclease family protein</fullName>
    </recommendedName>
</protein>
<organism evidence="1 2">
    <name type="scientific">Polyangium mundeleinium</name>
    <dbReference type="NCBI Taxonomy" id="2995306"/>
    <lineage>
        <taxon>Bacteria</taxon>
        <taxon>Pseudomonadati</taxon>
        <taxon>Myxococcota</taxon>
        <taxon>Polyangia</taxon>
        <taxon>Polyangiales</taxon>
        <taxon>Polyangiaceae</taxon>
        <taxon>Polyangium</taxon>
    </lineage>
</organism>
<dbReference type="Proteomes" id="UP001221411">
    <property type="component" value="Unassembled WGS sequence"/>
</dbReference>
<evidence type="ECO:0000313" key="1">
    <source>
        <dbReference type="EMBL" id="MDC0750016.1"/>
    </source>
</evidence>
<comment type="caution">
    <text evidence="1">The sequence shown here is derived from an EMBL/GenBank/DDBJ whole genome shotgun (WGS) entry which is preliminary data.</text>
</comment>
<proteinExistence type="predicted"/>
<dbReference type="InterPro" id="IPR035901">
    <property type="entry name" value="GIY-YIG_endonuc_sf"/>
</dbReference>
<dbReference type="EMBL" id="JAQNDO010000001">
    <property type="protein sequence ID" value="MDC0750016.1"/>
    <property type="molecule type" value="Genomic_DNA"/>
</dbReference>
<reference evidence="1 2" key="1">
    <citation type="submission" date="2022-11" db="EMBL/GenBank/DDBJ databases">
        <title>Minimal conservation of predation-associated metabolite biosynthetic gene clusters underscores biosynthetic potential of Myxococcota including descriptions for ten novel species: Archangium lansinium sp. nov., Myxococcus landrumus sp. nov., Nannocystis bai.</title>
        <authorList>
            <person name="Ahearne A."/>
            <person name="Stevens C."/>
            <person name="Dowd S."/>
        </authorList>
    </citation>
    <scope>NUCLEOTIDE SEQUENCE [LARGE SCALE GENOMIC DNA]</scope>
    <source>
        <strain evidence="1 2">RJM3</strain>
    </source>
</reference>
<dbReference type="RefSeq" id="WP_271930636.1">
    <property type="nucleotide sequence ID" value="NZ_JAQNDO010000001.1"/>
</dbReference>
<accession>A0ABT5F7R3</accession>
<keyword evidence="2" id="KW-1185">Reference proteome</keyword>
<evidence type="ECO:0008006" key="3">
    <source>
        <dbReference type="Google" id="ProtNLM"/>
    </source>
</evidence>
<sequence length="300" mass="33813">MPEPLFSFAELVARVCPTLEGIDKWKAVRHLDNRPGVPDLVELFHLDREALEFYQAEQGKDIFGACDGIFSFLGLPGRRALFIGAYQVRGSRKATVLDPLTVPAALRGMYEAARRDEPDVVRYYYDLVRDPRFAALEMRVVVDWGPGALSWHQWALDKPVVELRDPNSLGPCPDYREVDVSLAKLAFLIRHEEANPSWRDRLSAVGGIYLLTDRARARLYVGQAGGETGFWGRWKAYAEQHTGNVAIDPAFTAGELRPESTTLSILEVVPRGASAKVLLDRLEVRWKERLCTRTAGYNRN</sequence>
<dbReference type="SUPFAM" id="SSF82771">
    <property type="entry name" value="GIY-YIG endonuclease"/>
    <property type="match status" value="1"/>
</dbReference>
<dbReference type="Gene3D" id="3.40.1440.10">
    <property type="entry name" value="GIY-YIG endonuclease"/>
    <property type="match status" value="1"/>
</dbReference>
<evidence type="ECO:0000313" key="2">
    <source>
        <dbReference type="Proteomes" id="UP001221411"/>
    </source>
</evidence>